<evidence type="ECO:0000313" key="1">
    <source>
        <dbReference type="EMBL" id="RNA32835.1"/>
    </source>
</evidence>
<accession>A0A3M7SB17</accession>
<sequence length="75" mass="9066">MSYVSFTKLLTFGYCSEKCMNLANMYLYQNDRDLKRFGRAFRVMKDLFAFYLFESENKHSIMYCCMVMSPVLLYF</sequence>
<comment type="caution">
    <text evidence="1">The sequence shown here is derived from an EMBL/GenBank/DDBJ whole genome shotgun (WGS) entry which is preliminary data.</text>
</comment>
<reference evidence="1 2" key="1">
    <citation type="journal article" date="2018" name="Sci. Rep.">
        <title>Genomic signatures of local adaptation to the degree of environmental predictability in rotifers.</title>
        <authorList>
            <person name="Franch-Gras L."/>
            <person name="Hahn C."/>
            <person name="Garcia-Roger E.M."/>
            <person name="Carmona M.J."/>
            <person name="Serra M."/>
            <person name="Gomez A."/>
        </authorList>
    </citation>
    <scope>NUCLEOTIDE SEQUENCE [LARGE SCALE GENOMIC DNA]</scope>
    <source>
        <strain evidence="1">HYR1</strain>
    </source>
</reference>
<evidence type="ECO:0000313" key="2">
    <source>
        <dbReference type="Proteomes" id="UP000276133"/>
    </source>
</evidence>
<gene>
    <name evidence="1" type="ORF">BpHYR1_035260</name>
</gene>
<organism evidence="1 2">
    <name type="scientific">Brachionus plicatilis</name>
    <name type="common">Marine rotifer</name>
    <name type="synonym">Brachionus muelleri</name>
    <dbReference type="NCBI Taxonomy" id="10195"/>
    <lineage>
        <taxon>Eukaryota</taxon>
        <taxon>Metazoa</taxon>
        <taxon>Spiralia</taxon>
        <taxon>Gnathifera</taxon>
        <taxon>Rotifera</taxon>
        <taxon>Eurotatoria</taxon>
        <taxon>Monogononta</taxon>
        <taxon>Pseudotrocha</taxon>
        <taxon>Ploima</taxon>
        <taxon>Brachionidae</taxon>
        <taxon>Brachionus</taxon>
    </lineage>
</organism>
<dbReference type="AlphaFoldDB" id="A0A3M7SB17"/>
<name>A0A3M7SB17_BRAPC</name>
<keyword evidence="2" id="KW-1185">Reference proteome</keyword>
<dbReference type="Proteomes" id="UP000276133">
    <property type="component" value="Unassembled WGS sequence"/>
</dbReference>
<protein>
    <submittedName>
        <fullName evidence="1">Uncharacterized protein</fullName>
    </submittedName>
</protein>
<proteinExistence type="predicted"/>
<dbReference type="EMBL" id="REGN01001740">
    <property type="protein sequence ID" value="RNA32835.1"/>
    <property type="molecule type" value="Genomic_DNA"/>
</dbReference>